<keyword evidence="2" id="KW-0677">Repeat</keyword>
<keyword evidence="4" id="KW-1185">Reference proteome</keyword>
<dbReference type="Proteomes" id="UP000694844">
    <property type="component" value="Chromosome 3"/>
</dbReference>
<feature type="domain" description="F-box" evidence="3">
    <location>
        <begin position="11"/>
        <end position="58"/>
    </location>
</feature>
<gene>
    <name evidence="5" type="primary">LOC111125182</name>
</gene>
<protein>
    <submittedName>
        <fullName evidence="5">F-box only protein 48-like</fullName>
    </submittedName>
</protein>
<dbReference type="Pfam" id="PF12937">
    <property type="entry name" value="F-box-like"/>
    <property type="match status" value="1"/>
</dbReference>
<evidence type="ECO:0000313" key="4">
    <source>
        <dbReference type="Proteomes" id="UP000694844"/>
    </source>
</evidence>
<proteinExistence type="predicted"/>
<dbReference type="InterPro" id="IPR001810">
    <property type="entry name" value="F-box_dom"/>
</dbReference>
<dbReference type="OrthoDB" id="10257471at2759"/>
<evidence type="ECO:0000313" key="5">
    <source>
        <dbReference type="RefSeq" id="XP_022324428.1"/>
    </source>
</evidence>
<evidence type="ECO:0000256" key="2">
    <source>
        <dbReference type="ARBA" id="ARBA00022737"/>
    </source>
</evidence>
<dbReference type="AlphaFoldDB" id="A0A8B8D8H9"/>
<evidence type="ECO:0000256" key="1">
    <source>
        <dbReference type="ARBA" id="ARBA00022574"/>
    </source>
</evidence>
<dbReference type="PROSITE" id="PS50181">
    <property type="entry name" value="FBOX"/>
    <property type="match status" value="1"/>
</dbReference>
<dbReference type="PANTHER" id="PTHR44436">
    <property type="entry name" value="F-BOX/WD REPEAT-CONTAINING PROTEIN 2"/>
    <property type="match status" value="1"/>
</dbReference>
<organism evidence="4 5">
    <name type="scientific">Crassostrea virginica</name>
    <name type="common">Eastern oyster</name>
    <dbReference type="NCBI Taxonomy" id="6565"/>
    <lineage>
        <taxon>Eukaryota</taxon>
        <taxon>Metazoa</taxon>
        <taxon>Spiralia</taxon>
        <taxon>Lophotrochozoa</taxon>
        <taxon>Mollusca</taxon>
        <taxon>Bivalvia</taxon>
        <taxon>Autobranchia</taxon>
        <taxon>Pteriomorphia</taxon>
        <taxon>Ostreida</taxon>
        <taxon>Ostreoidea</taxon>
        <taxon>Ostreidae</taxon>
        <taxon>Crassostrea</taxon>
    </lineage>
</organism>
<dbReference type="Gene3D" id="1.20.1280.50">
    <property type="match status" value="1"/>
</dbReference>
<dbReference type="RefSeq" id="XP_022324428.1">
    <property type="nucleotide sequence ID" value="XM_022468720.1"/>
</dbReference>
<dbReference type="PANTHER" id="PTHR44436:SF1">
    <property type="entry name" value="F-BOX_WD REPEAT-CONTAINING PROTEIN 2"/>
    <property type="match status" value="1"/>
</dbReference>
<keyword evidence="1" id="KW-0853">WD repeat</keyword>
<accession>A0A8B8D8H9</accession>
<dbReference type="InterPro" id="IPR042627">
    <property type="entry name" value="FBXW2"/>
</dbReference>
<dbReference type="GeneID" id="111125182"/>
<sequence>MDNSVFSKSDKANIQSFSDELLVKIFSYLPMKDTFSVCLVCKQWNTIIMNTESVWKMRCHTLQRRIMDDKAQCDSWKETFQKNYGQNRIKRMWELGLFSNPASYEDLPKGEYSCMDADSWGDVLQMELDRH</sequence>
<reference evidence="5" key="1">
    <citation type="submission" date="2025-08" db="UniProtKB">
        <authorList>
            <consortium name="RefSeq"/>
        </authorList>
    </citation>
    <scope>IDENTIFICATION</scope>
    <source>
        <tissue evidence="5">Whole sample</tissue>
    </source>
</reference>
<dbReference type="InterPro" id="IPR036047">
    <property type="entry name" value="F-box-like_dom_sf"/>
</dbReference>
<dbReference type="SUPFAM" id="SSF81383">
    <property type="entry name" value="F-box domain"/>
    <property type="match status" value="1"/>
</dbReference>
<evidence type="ECO:0000259" key="3">
    <source>
        <dbReference type="PROSITE" id="PS50181"/>
    </source>
</evidence>
<name>A0A8B8D8H9_CRAVI</name>
<dbReference type="KEGG" id="cvn:111125182"/>
<dbReference type="SMART" id="SM00256">
    <property type="entry name" value="FBOX"/>
    <property type="match status" value="1"/>
</dbReference>